<dbReference type="SUPFAM" id="SSF52540">
    <property type="entry name" value="P-loop containing nucleoside triphosphate hydrolases"/>
    <property type="match status" value="1"/>
</dbReference>
<keyword evidence="4" id="KW-1185">Reference proteome</keyword>
<dbReference type="Pfam" id="PF07755">
    <property type="entry name" value="DUF1611"/>
    <property type="match status" value="1"/>
</dbReference>
<dbReference type="PANTHER" id="PTHR40690:SF1">
    <property type="entry name" value="DUF1611 DOMAIN-CONTAINING PROTEIN"/>
    <property type="match status" value="1"/>
</dbReference>
<accession>A0ABW1FD15</accession>
<dbReference type="InterPro" id="IPR035086">
    <property type="entry name" value="DgcN-like_C"/>
</dbReference>
<evidence type="ECO:0000313" key="3">
    <source>
        <dbReference type="EMBL" id="MFC5891276.1"/>
    </source>
</evidence>
<dbReference type="Proteomes" id="UP001596241">
    <property type="component" value="Unassembled WGS sequence"/>
</dbReference>
<dbReference type="PANTHER" id="PTHR40690">
    <property type="entry name" value="GLL3100 PROTEIN"/>
    <property type="match status" value="1"/>
</dbReference>
<dbReference type="Pfam" id="PF17396">
    <property type="entry name" value="DUF1611_N"/>
    <property type="match status" value="1"/>
</dbReference>
<comment type="caution">
    <text evidence="3">The sequence shown here is derived from an EMBL/GenBank/DDBJ whole genome shotgun (WGS) entry which is preliminary data.</text>
</comment>
<evidence type="ECO:0000259" key="1">
    <source>
        <dbReference type="Pfam" id="PF07755"/>
    </source>
</evidence>
<dbReference type="InterPro" id="IPR011669">
    <property type="entry name" value="DgcN-like"/>
</dbReference>
<organism evidence="3 4">
    <name type="scientific">Streptomyces ramulosus</name>
    <dbReference type="NCBI Taxonomy" id="47762"/>
    <lineage>
        <taxon>Bacteria</taxon>
        <taxon>Bacillati</taxon>
        <taxon>Actinomycetota</taxon>
        <taxon>Actinomycetes</taxon>
        <taxon>Kitasatosporales</taxon>
        <taxon>Streptomycetaceae</taxon>
        <taxon>Streptomyces</taxon>
    </lineage>
</organism>
<proteinExistence type="predicted"/>
<evidence type="ECO:0000259" key="2">
    <source>
        <dbReference type="Pfam" id="PF17396"/>
    </source>
</evidence>
<name>A0ABW1FD15_9ACTN</name>
<dbReference type="EMBL" id="JBHSPW010000001">
    <property type="protein sequence ID" value="MFC5891276.1"/>
    <property type="molecule type" value="Genomic_DNA"/>
</dbReference>
<protein>
    <submittedName>
        <fullName evidence="3">DUF1611 domain-containing protein</fullName>
    </submittedName>
</protein>
<sequence length="362" mass="38496">MLTSSFATSPVRAVLFADGVFGHLEGKTAHGILRHSTLLEPVAVVDRAHRPETTAAMVPGTDVPVVDSVTEALRYRPDALVLAMTESDFGESGLDGFLRDPREPGDIPEFWWDELERAARAGLHLISCLHQQLRETPLAGLLAEGRQIIDVRRPYPTLPKYSGRAPRSRARVVHVAGSDCVVGKRTAALQLHREARARGVAAGYVGTGQTCLLTGCATGAIVDRTPVFQAAGLVEHLVQEAEADHDLLVIKGQASVLHPAFGGLATAILQGSQPDAVVFAHDPGRKARYHWEHLAVGAVEEEIALVERLGGAPVVALATKGAESVRQLRHLGLPVADVLDADGPGVLTDAVQRALGGPVARR</sequence>
<feature type="domain" description="D-glutamate N-acetyltransferase-like N-terminal" evidence="2">
    <location>
        <begin position="105"/>
        <end position="154"/>
    </location>
</feature>
<dbReference type="InterPro" id="IPR035402">
    <property type="entry name" value="DgcN-like_N"/>
</dbReference>
<feature type="domain" description="D-glutamate N-acetyltransferase-like C-terminal" evidence="1">
    <location>
        <begin position="161"/>
        <end position="339"/>
    </location>
</feature>
<dbReference type="RefSeq" id="WP_345082311.1">
    <property type="nucleotide sequence ID" value="NZ_BAAAWG010000006.1"/>
</dbReference>
<dbReference type="Gene3D" id="3.40.50.300">
    <property type="entry name" value="P-loop containing nucleotide triphosphate hydrolases"/>
    <property type="match status" value="1"/>
</dbReference>
<reference evidence="4" key="1">
    <citation type="journal article" date="2019" name="Int. J. Syst. Evol. Microbiol.">
        <title>The Global Catalogue of Microorganisms (GCM) 10K type strain sequencing project: providing services to taxonomists for standard genome sequencing and annotation.</title>
        <authorList>
            <consortium name="The Broad Institute Genomics Platform"/>
            <consortium name="The Broad Institute Genome Sequencing Center for Infectious Disease"/>
            <person name="Wu L."/>
            <person name="Ma J."/>
        </authorList>
    </citation>
    <scope>NUCLEOTIDE SEQUENCE [LARGE SCALE GENOMIC DNA]</scope>
    <source>
        <strain evidence="4">CGMCC 1.15809</strain>
    </source>
</reference>
<dbReference type="PIRSF" id="PIRSF026760">
    <property type="entry name" value="UCP026760"/>
    <property type="match status" value="1"/>
</dbReference>
<gene>
    <name evidence="3" type="ORF">ACFP3M_00335</name>
</gene>
<dbReference type="Gene3D" id="3.40.50.720">
    <property type="entry name" value="NAD(P)-binding Rossmann-like Domain"/>
    <property type="match status" value="1"/>
</dbReference>
<evidence type="ECO:0000313" key="4">
    <source>
        <dbReference type="Proteomes" id="UP001596241"/>
    </source>
</evidence>
<dbReference type="InterPro" id="IPR027417">
    <property type="entry name" value="P-loop_NTPase"/>
</dbReference>